<proteinExistence type="predicted"/>
<keyword evidence="2" id="KW-1185">Reference proteome</keyword>
<dbReference type="Proteomes" id="UP000242715">
    <property type="component" value="Unassembled WGS sequence"/>
</dbReference>
<name>A0A2Z6MJW8_TRISU</name>
<accession>A0A2Z6MJW8</accession>
<protein>
    <submittedName>
        <fullName evidence="1">Uncharacterized protein</fullName>
    </submittedName>
</protein>
<reference evidence="2" key="1">
    <citation type="journal article" date="2017" name="Front. Plant Sci.">
        <title>Climate Clever Clovers: New Paradigm to Reduce the Environmental Footprint of Ruminants by Breeding Low Methanogenic Forages Utilizing Haplotype Variation.</title>
        <authorList>
            <person name="Kaur P."/>
            <person name="Appels R."/>
            <person name="Bayer P.E."/>
            <person name="Keeble-Gagnere G."/>
            <person name="Wang J."/>
            <person name="Hirakawa H."/>
            <person name="Shirasawa K."/>
            <person name="Vercoe P."/>
            <person name="Stefanova K."/>
            <person name="Durmic Z."/>
            <person name="Nichols P."/>
            <person name="Revell C."/>
            <person name="Isobe S.N."/>
            <person name="Edwards D."/>
            <person name="Erskine W."/>
        </authorList>
    </citation>
    <scope>NUCLEOTIDE SEQUENCE [LARGE SCALE GENOMIC DNA]</scope>
    <source>
        <strain evidence="2">cv. Daliak</strain>
    </source>
</reference>
<dbReference type="AlphaFoldDB" id="A0A2Z6MJW8"/>
<evidence type="ECO:0000313" key="1">
    <source>
        <dbReference type="EMBL" id="GAU18557.1"/>
    </source>
</evidence>
<dbReference type="EMBL" id="DF973187">
    <property type="protein sequence ID" value="GAU18557.1"/>
    <property type="molecule type" value="Genomic_DNA"/>
</dbReference>
<sequence>MEKTFACVGILMPSGESRKDALLGRASLIGPCSLQPVAQLRGLSDHCPLVLMANEENWGSRPSRMLKCWKDTPDYHYFLRDKWAALQIEGCEGYVLKEKFKMIKLTLKE</sequence>
<evidence type="ECO:0000313" key="2">
    <source>
        <dbReference type="Proteomes" id="UP000242715"/>
    </source>
</evidence>
<gene>
    <name evidence="1" type="ORF">TSUD_325490</name>
</gene>
<dbReference type="OrthoDB" id="692400at2759"/>
<organism evidence="1 2">
    <name type="scientific">Trifolium subterraneum</name>
    <name type="common">Subterranean clover</name>
    <dbReference type="NCBI Taxonomy" id="3900"/>
    <lineage>
        <taxon>Eukaryota</taxon>
        <taxon>Viridiplantae</taxon>
        <taxon>Streptophyta</taxon>
        <taxon>Embryophyta</taxon>
        <taxon>Tracheophyta</taxon>
        <taxon>Spermatophyta</taxon>
        <taxon>Magnoliopsida</taxon>
        <taxon>eudicotyledons</taxon>
        <taxon>Gunneridae</taxon>
        <taxon>Pentapetalae</taxon>
        <taxon>rosids</taxon>
        <taxon>fabids</taxon>
        <taxon>Fabales</taxon>
        <taxon>Fabaceae</taxon>
        <taxon>Papilionoideae</taxon>
        <taxon>50 kb inversion clade</taxon>
        <taxon>NPAAA clade</taxon>
        <taxon>Hologalegina</taxon>
        <taxon>IRL clade</taxon>
        <taxon>Trifolieae</taxon>
        <taxon>Trifolium</taxon>
    </lineage>
</organism>